<accession>A0A6B2L7W8</accession>
<comment type="subunit">
    <text evidence="1">Component of the endosomal sorting complex required for transport II (ESCRT-II).</text>
</comment>
<reference evidence="2" key="1">
    <citation type="journal article" date="2020" name="J. Eukaryot. Microbiol.">
        <title>De novo Sequencing, Assembly and Annotation of the Transcriptome for the Free-Living Testate Amoeba Arcella intermedia.</title>
        <authorList>
            <person name="Ribeiro G.M."/>
            <person name="Porfirio-Sousa A.L."/>
            <person name="Maurer-Alcala X.X."/>
            <person name="Katz L.A."/>
            <person name="Lahr D.J.G."/>
        </authorList>
    </citation>
    <scope>NUCLEOTIDE SEQUENCE</scope>
</reference>
<comment type="function">
    <text evidence="1">Component of the ESCRT-II complex (endosomal sorting complex required for transport II), which is required for multivesicular body (MVB) formation and sorting of endosomal cargo proteins into MVBs.</text>
</comment>
<dbReference type="GO" id="GO:0032266">
    <property type="term" value="F:phosphatidylinositol-3-phosphate binding"/>
    <property type="evidence" value="ECO:0007669"/>
    <property type="project" value="UniProtKB-UniRule"/>
</dbReference>
<dbReference type="GO" id="GO:0000814">
    <property type="term" value="C:ESCRT II complex"/>
    <property type="evidence" value="ECO:0007669"/>
    <property type="project" value="UniProtKB-UniRule"/>
</dbReference>
<keyword evidence="1" id="KW-0653">Protein transport</keyword>
<dbReference type="Pfam" id="PF04157">
    <property type="entry name" value="EAP30"/>
    <property type="match status" value="1"/>
</dbReference>
<dbReference type="PANTHER" id="PTHR13128:SF12">
    <property type="entry name" value="VACUOLAR PROTEIN-SORTING-ASSOCIATED PROTEIN 36"/>
    <property type="match status" value="1"/>
</dbReference>
<dbReference type="Gene3D" id="6.10.140.260">
    <property type="match status" value="1"/>
</dbReference>
<keyword evidence="1" id="KW-0813">Transport</keyword>
<dbReference type="Gene3D" id="2.30.29.30">
    <property type="entry name" value="Pleckstrin-homology domain (PH domain)/Phosphotyrosine-binding domain (PTB)"/>
    <property type="match status" value="1"/>
</dbReference>
<dbReference type="Gene3D" id="1.10.10.10">
    <property type="entry name" value="Winged helix-like DNA-binding domain superfamily/Winged helix DNA-binding domain"/>
    <property type="match status" value="2"/>
</dbReference>
<keyword evidence="1" id="KW-0967">Endosome</keyword>
<dbReference type="EMBL" id="GIBP01004133">
    <property type="protein sequence ID" value="NDV33102.1"/>
    <property type="molecule type" value="Transcribed_RNA"/>
</dbReference>
<dbReference type="InterPro" id="IPR040608">
    <property type="entry name" value="Snf8/Vps36"/>
</dbReference>
<evidence type="ECO:0000256" key="1">
    <source>
        <dbReference type="RuleBase" id="RU367095"/>
    </source>
</evidence>
<dbReference type="InterPro" id="IPR011993">
    <property type="entry name" value="PH-like_dom_sf"/>
</dbReference>
<organism evidence="2">
    <name type="scientific">Arcella intermedia</name>
    <dbReference type="NCBI Taxonomy" id="1963864"/>
    <lineage>
        <taxon>Eukaryota</taxon>
        <taxon>Amoebozoa</taxon>
        <taxon>Tubulinea</taxon>
        <taxon>Elardia</taxon>
        <taxon>Arcellinida</taxon>
        <taxon>Sphaerothecina</taxon>
        <taxon>Arcellidae</taxon>
        <taxon>Arcella</taxon>
    </lineage>
</organism>
<dbReference type="GO" id="GO:0031902">
    <property type="term" value="C:late endosome membrane"/>
    <property type="evidence" value="ECO:0007669"/>
    <property type="project" value="UniProtKB-UniRule"/>
</dbReference>
<dbReference type="SUPFAM" id="SSF46785">
    <property type="entry name" value="Winged helix' DNA-binding domain"/>
    <property type="match status" value="1"/>
</dbReference>
<dbReference type="InterPro" id="IPR036390">
    <property type="entry name" value="WH_DNA-bd_sf"/>
</dbReference>
<dbReference type="InterPro" id="IPR037855">
    <property type="entry name" value="Vps36"/>
</dbReference>
<comment type="similarity">
    <text evidence="1">Belongs to the VPS36 family.</text>
</comment>
<comment type="subcellular location">
    <subcellularLocation>
        <location evidence="1">Cytoplasm</location>
    </subcellularLocation>
    <subcellularLocation>
        <location evidence="1">Endosome</location>
    </subcellularLocation>
</comment>
<proteinExistence type="inferred from homology"/>
<dbReference type="GO" id="GO:0043130">
    <property type="term" value="F:ubiquitin binding"/>
    <property type="evidence" value="ECO:0007669"/>
    <property type="project" value="UniProtKB-UniRule"/>
</dbReference>
<dbReference type="InterPro" id="IPR036388">
    <property type="entry name" value="WH-like_DNA-bd_sf"/>
</dbReference>
<sequence length="353" mass="39660">MWRLTTHRILLCGQVKTESSAFQIQLGCVVGLTVKPHSWFQKSIHFTIHLNSENKATDVEVACLGGQRDLVVSKLRETLNAKHWETVPIYTLTRQKKADFDTKKAGIAGLIKEQEEKNKEIESTVSQAFTDLKALMSNAADMVALAKRLNTSTFTDKDELHQYRNILMDMGMSPSMSASNTSESKVVDIELVSSPVTKDLAGDLFHSELSRQIVDFVEKNALLKKNIGGKQILTDLYCIYNRARGTDLVSPNDFFEACLLFKKLGLPLRVSKLESGDYVVQHNTNNDDAVMEHIRSMILQSLFPLTAVQFATKLGISVPLGKYYLLKAEEEGDLCRDDAFEGLIFYHNIFSSR</sequence>
<protein>
    <recommendedName>
        <fullName evidence="1">Vacuolar protein-sorting-associated protein 36</fullName>
    </recommendedName>
    <alternativeName>
        <fullName evidence="1">ESCRT-II complex subunit VPS36</fullName>
    </alternativeName>
</protein>
<dbReference type="PANTHER" id="PTHR13128">
    <property type="entry name" value="VACUOLAR PROTEIN-SORTING-ASSOCIATED PROTEIN 36"/>
    <property type="match status" value="1"/>
</dbReference>
<keyword evidence="1" id="KW-0963">Cytoplasm</keyword>
<name>A0A6B2L7W8_9EUKA</name>
<dbReference type="AlphaFoldDB" id="A0A6B2L7W8"/>
<evidence type="ECO:0000313" key="2">
    <source>
        <dbReference type="EMBL" id="NDV33102.1"/>
    </source>
</evidence>
<dbReference type="GO" id="GO:0043328">
    <property type="term" value="P:protein transport to vacuole involved in ubiquitin-dependent protein catabolic process via the multivesicular body sorting pathway"/>
    <property type="evidence" value="ECO:0007669"/>
    <property type="project" value="UniProtKB-UniRule"/>
</dbReference>